<reference evidence="2 3" key="1">
    <citation type="submission" date="2019-11" db="EMBL/GenBank/DDBJ databases">
        <title>Metabolism of dissolved organic matter in forest soils.</title>
        <authorList>
            <person name="Cyle K.T."/>
            <person name="Wilhelm R.C."/>
            <person name="Martinez C.E."/>
        </authorList>
    </citation>
    <scope>NUCLEOTIDE SEQUENCE [LARGE SCALE GENOMIC DNA]</scope>
    <source>
        <strain evidence="2 3">5N</strain>
    </source>
</reference>
<protein>
    <recommendedName>
        <fullName evidence="1">Transposase IS4-like domain-containing protein</fullName>
    </recommendedName>
</protein>
<evidence type="ECO:0000259" key="1">
    <source>
        <dbReference type="Pfam" id="PF01609"/>
    </source>
</evidence>
<dbReference type="InterPro" id="IPR002559">
    <property type="entry name" value="Transposase_11"/>
</dbReference>
<feature type="domain" description="Transposase IS4-like" evidence="1">
    <location>
        <begin position="3"/>
        <end position="80"/>
    </location>
</feature>
<dbReference type="GO" id="GO:0004803">
    <property type="term" value="F:transposase activity"/>
    <property type="evidence" value="ECO:0007669"/>
    <property type="project" value="InterPro"/>
</dbReference>
<dbReference type="AlphaFoldDB" id="A0A972NP61"/>
<dbReference type="RefSeq" id="WP_172163533.1">
    <property type="nucleotide sequence ID" value="NZ_WOEZ01000051.1"/>
</dbReference>
<proteinExistence type="predicted"/>
<evidence type="ECO:0000313" key="3">
    <source>
        <dbReference type="Proteomes" id="UP000655523"/>
    </source>
</evidence>
<comment type="caution">
    <text evidence="2">The sequence shown here is derived from an EMBL/GenBank/DDBJ whole genome shotgun (WGS) entry which is preliminary data.</text>
</comment>
<evidence type="ECO:0000313" key="2">
    <source>
        <dbReference type="EMBL" id="NPT55130.1"/>
    </source>
</evidence>
<name>A0A972NP61_9BURK</name>
<dbReference type="Pfam" id="PF01609">
    <property type="entry name" value="DDE_Tnp_1"/>
    <property type="match status" value="1"/>
</dbReference>
<sequence length="138" mass="14567">MQKSKGTKLMVFSDAHGLSLAAHTPSASPHEVTLVEATLDENTTPGGPRRIIGDLANDSDPFDEKLAQGGVELISPHRRNHCRMVARCVDTGADGRSSVCSHGSTSSSVFLLAGTNAMNATPPLPHLALSVILLRRCL</sequence>
<dbReference type="GO" id="GO:0003677">
    <property type="term" value="F:DNA binding"/>
    <property type="evidence" value="ECO:0007669"/>
    <property type="project" value="InterPro"/>
</dbReference>
<accession>A0A972NP61</accession>
<dbReference type="GO" id="GO:0006313">
    <property type="term" value="P:DNA transposition"/>
    <property type="evidence" value="ECO:0007669"/>
    <property type="project" value="InterPro"/>
</dbReference>
<dbReference type="Proteomes" id="UP000655523">
    <property type="component" value="Unassembled WGS sequence"/>
</dbReference>
<keyword evidence="3" id="KW-1185">Reference proteome</keyword>
<dbReference type="EMBL" id="WOEZ01000051">
    <property type="protein sequence ID" value="NPT55130.1"/>
    <property type="molecule type" value="Genomic_DNA"/>
</dbReference>
<gene>
    <name evidence="2" type="ORF">GNZ13_11100</name>
</gene>
<organism evidence="2 3">
    <name type="scientific">Paraburkholderia elongata</name>
    <dbReference type="NCBI Taxonomy" id="2675747"/>
    <lineage>
        <taxon>Bacteria</taxon>
        <taxon>Pseudomonadati</taxon>
        <taxon>Pseudomonadota</taxon>
        <taxon>Betaproteobacteria</taxon>
        <taxon>Burkholderiales</taxon>
        <taxon>Burkholderiaceae</taxon>
        <taxon>Paraburkholderia</taxon>
    </lineage>
</organism>